<dbReference type="Proteomes" id="UP000297549">
    <property type="component" value="Unassembled WGS sequence"/>
</dbReference>
<dbReference type="Pfam" id="PF07508">
    <property type="entry name" value="Recombinase"/>
    <property type="match status" value="1"/>
</dbReference>
<dbReference type="GO" id="GO:0000150">
    <property type="term" value="F:DNA strand exchange activity"/>
    <property type="evidence" value="ECO:0007669"/>
    <property type="project" value="InterPro"/>
</dbReference>
<feature type="domain" description="Resolvase/invertase-type recombinase catalytic" evidence="3">
    <location>
        <begin position="6"/>
        <end position="141"/>
    </location>
</feature>
<dbReference type="InterPro" id="IPR050639">
    <property type="entry name" value="SSR_resolvase"/>
</dbReference>
<dbReference type="Gene3D" id="3.40.50.1390">
    <property type="entry name" value="Resolvase, N-terminal catalytic domain"/>
    <property type="match status" value="1"/>
</dbReference>
<sequence length="228" mass="25111">MTTPVLYVAYYRVSTQKQGQSGLGLEAQQAAVHAFVGIPAYLVAEFTEVESGRNNKRPQLHAAVELAREEGAILLVAKLDRLARNVAFLATLMESRVRFKAVDVPQADEFTIHILAAVAQREAEAISQRTCAALGAKKARGFQLGTPRNLTSQARARSLKVRQHNAWEQVGNRQARRLCQLLRAQGASLQQIVVELNGSGYRTRRGRPFYKTAVARLLIQAPPTAPKT</sequence>
<dbReference type="InterPro" id="IPR036162">
    <property type="entry name" value="Resolvase-like_N_sf"/>
</dbReference>
<protein>
    <submittedName>
        <fullName evidence="4">Resolvase</fullName>
    </submittedName>
</protein>
<dbReference type="EMBL" id="SRLC01000002">
    <property type="protein sequence ID" value="TGE22509.1"/>
    <property type="molecule type" value="Genomic_DNA"/>
</dbReference>
<evidence type="ECO:0000313" key="5">
    <source>
        <dbReference type="Proteomes" id="UP000297549"/>
    </source>
</evidence>
<organism evidence="4 5">
    <name type="scientific">Hymenobacter aquaticus</name>
    <dbReference type="NCBI Taxonomy" id="1867101"/>
    <lineage>
        <taxon>Bacteria</taxon>
        <taxon>Pseudomonadati</taxon>
        <taxon>Bacteroidota</taxon>
        <taxon>Cytophagia</taxon>
        <taxon>Cytophagales</taxon>
        <taxon>Hymenobacteraceae</taxon>
        <taxon>Hymenobacter</taxon>
    </lineage>
</organism>
<dbReference type="PANTHER" id="PTHR30461:SF2">
    <property type="entry name" value="SERINE RECOMBINASE PINE-RELATED"/>
    <property type="match status" value="1"/>
</dbReference>
<evidence type="ECO:0000256" key="2">
    <source>
        <dbReference type="ARBA" id="ARBA00023172"/>
    </source>
</evidence>
<name>A0A4Z0PYX3_9BACT</name>
<dbReference type="InterPro" id="IPR011109">
    <property type="entry name" value="DNA_bind_recombinase_dom"/>
</dbReference>
<gene>
    <name evidence="4" type="ORF">E5K00_16440</name>
</gene>
<dbReference type="AlphaFoldDB" id="A0A4Z0PYX3"/>
<evidence type="ECO:0000256" key="1">
    <source>
        <dbReference type="ARBA" id="ARBA00023125"/>
    </source>
</evidence>
<comment type="caution">
    <text evidence="4">The sequence shown here is derived from an EMBL/GenBank/DDBJ whole genome shotgun (WGS) entry which is preliminary data.</text>
</comment>
<dbReference type="SMART" id="SM00857">
    <property type="entry name" value="Resolvase"/>
    <property type="match status" value="1"/>
</dbReference>
<dbReference type="SUPFAM" id="SSF53041">
    <property type="entry name" value="Resolvase-like"/>
    <property type="match status" value="1"/>
</dbReference>
<evidence type="ECO:0000313" key="4">
    <source>
        <dbReference type="EMBL" id="TGE22509.1"/>
    </source>
</evidence>
<dbReference type="InterPro" id="IPR006119">
    <property type="entry name" value="Resolv_N"/>
</dbReference>
<dbReference type="OrthoDB" id="2290206at2"/>
<evidence type="ECO:0000259" key="3">
    <source>
        <dbReference type="PROSITE" id="PS51736"/>
    </source>
</evidence>
<reference evidence="4 5" key="1">
    <citation type="submission" date="2019-04" db="EMBL/GenBank/DDBJ databases">
        <authorList>
            <person name="Feng G."/>
            <person name="Zhang J."/>
            <person name="Zhu H."/>
        </authorList>
    </citation>
    <scope>NUCLEOTIDE SEQUENCE [LARGE SCALE GENOMIC DNA]</scope>
    <source>
        <strain evidence="4 5">JCM 31653</strain>
    </source>
</reference>
<dbReference type="GO" id="GO:0003677">
    <property type="term" value="F:DNA binding"/>
    <property type="evidence" value="ECO:0007669"/>
    <property type="project" value="UniProtKB-KW"/>
</dbReference>
<keyword evidence="5" id="KW-1185">Reference proteome</keyword>
<dbReference type="CDD" id="cd03768">
    <property type="entry name" value="SR_ResInv"/>
    <property type="match status" value="1"/>
</dbReference>
<accession>A0A4Z0PYX3</accession>
<dbReference type="PROSITE" id="PS51736">
    <property type="entry name" value="RECOMBINASES_3"/>
    <property type="match status" value="1"/>
</dbReference>
<proteinExistence type="predicted"/>
<dbReference type="PANTHER" id="PTHR30461">
    <property type="entry name" value="DNA-INVERTASE FROM LAMBDOID PROPHAGE"/>
    <property type="match status" value="1"/>
</dbReference>
<keyword evidence="1" id="KW-0238">DNA-binding</keyword>
<keyword evidence="2" id="KW-0233">DNA recombination</keyword>
<dbReference type="Pfam" id="PF00239">
    <property type="entry name" value="Resolvase"/>
    <property type="match status" value="1"/>
</dbReference>